<evidence type="ECO:0000313" key="2">
    <source>
        <dbReference type="Proteomes" id="UP000268048"/>
    </source>
</evidence>
<proteinExistence type="predicted"/>
<name>A0A3G7TM04_9PSED</name>
<gene>
    <name evidence="1" type="ORF">C4K04_2440</name>
</gene>
<dbReference type="RefSeq" id="WP_124320163.1">
    <property type="nucleotide sequence ID" value="NZ_CP027753.1"/>
</dbReference>
<dbReference type="InterPro" id="IPR014056">
    <property type="entry name" value="TypeIITA-like_toxin_pred"/>
</dbReference>
<protein>
    <submittedName>
        <fullName evidence="1">Putative toxin</fullName>
    </submittedName>
</protein>
<accession>A0A3G7TM04</accession>
<evidence type="ECO:0000313" key="1">
    <source>
        <dbReference type="EMBL" id="AZE48113.1"/>
    </source>
</evidence>
<organism evidence="1 2">
    <name type="scientific">Pseudomonas chlororaphis</name>
    <dbReference type="NCBI Taxonomy" id="587753"/>
    <lineage>
        <taxon>Bacteria</taxon>
        <taxon>Pseudomonadati</taxon>
        <taxon>Pseudomonadota</taxon>
        <taxon>Gammaproteobacteria</taxon>
        <taxon>Pseudomonadales</taxon>
        <taxon>Pseudomonadaceae</taxon>
        <taxon>Pseudomonas</taxon>
    </lineage>
</organism>
<dbReference type="Proteomes" id="UP000268048">
    <property type="component" value="Chromosome"/>
</dbReference>
<dbReference type="PIRSF" id="PIRSF028744">
    <property type="entry name" value="Addict_mod_HI1419"/>
    <property type="match status" value="1"/>
</dbReference>
<dbReference type="NCBIfam" id="TIGR02683">
    <property type="entry name" value="upstrm_HI1419"/>
    <property type="match status" value="1"/>
</dbReference>
<dbReference type="PANTHER" id="PTHR41791:SF1">
    <property type="entry name" value="SSL7039 PROTEIN"/>
    <property type="match status" value="1"/>
</dbReference>
<dbReference type="AlphaFoldDB" id="A0A3G7TM04"/>
<dbReference type="PANTHER" id="PTHR41791">
    <property type="entry name" value="SSL7039 PROTEIN"/>
    <property type="match status" value="1"/>
</dbReference>
<dbReference type="EMBL" id="CP027753">
    <property type="protein sequence ID" value="AZE48113.1"/>
    <property type="molecule type" value="Genomic_DNA"/>
</dbReference>
<sequence>MDYEILQTTVFARWHTTLRDLRARIAIARRIERASAGNLGDVKNLGGGLSQMRVNTGAGYRLYFTVRGNTLIVLLLGGDKSSQPADICQARSLAKEF</sequence>
<reference evidence="1 2" key="1">
    <citation type="submission" date="2018-03" db="EMBL/GenBank/DDBJ databases">
        <title>Diversity of phytobeneficial traits revealed by whole-genome analysis of worldwide-isolated phenazine-producing Pseudomonas spp.</title>
        <authorList>
            <person name="Biessy A."/>
            <person name="Novinscak A."/>
            <person name="Blom J."/>
            <person name="Leger G."/>
            <person name="Thomashow L.S."/>
            <person name="Cazorla F.M."/>
            <person name="Josic D."/>
            <person name="Filion M."/>
        </authorList>
    </citation>
    <scope>NUCLEOTIDE SEQUENCE [LARGE SCALE GENOMIC DNA]</scope>
    <source>
        <strain evidence="1 2">B25</strain>
    </source>
</reference>